<feature type="compositionally biased region" description="Polar residues" evidence="3">
    <location>
        <begin position="16"/>
        <end position="70"/>
    </location>
</feature>
<dbReference type="OMA" id="CRNHASS"/>
<comment type="caution">
    <text evidence="5">The sequence shown here is derived from an EMBL/GenBank/DDBJ whole genome shotgun (WGS) entry which is preliminary data.</text>
</comment>
<feature type="region of interest" description="Disordered" evidence="3">
    <location>
        <begin position="1050"/>
        <end position="1113"/>
    </location>
</feature>
<feature type="region of interest" description="Disordered" evidence="3">
    <location>
        <begin position="505"/>
        <end position="621"/>
    </location>
</feature>
<dbReference type="GO" id="GO:0005078">
    <property type="term" value="F:MAP-kinase scaffold activity"/>
    <property type="evidence" value="ECO:0007669"/>
    <property type="project" value="TreeGrafter"/>
</dbReference>
<dbReference type="PANTHER" id="PTHR21601">
    <property type="entry name" value="SPA2 PROTEIN"/>
    <property type="match status" value="1"/>
</dbReference>
<dbReference type="Gene3D" id="1.20.120.330">
    <property type="entry name" value="Nucleotidyltransferases domain 2"/>
    <property type="match status" value="1"/>
</dbReference>
<sequence>MPPQQAQRMGTRFLHQLTNLGGSGNSSHDTPPQPAGNGSSSPVKNQLASFFQKGPNSSGSTPNYPQQQPEISAPTRAMGAHNAFDSAEDPSLRFGEAFSDGISPNGTYMRRAFGNDELADPSGVQAGRFGPMHSLGQVGQNAMLQQPPQQPQFHPHLQQHLQHHMQQQQQQQFHLQQPPSSVDHMMDMNAGRFMPQHNQPQPMRVSTGPHNMPFASQSAPQHARDMFDSNAVLQDGQPKPTTQPPDMVSHMNTNLSSNAGQVGQGSMMHSIPTAQMPLMQPPSFGTTTDASTSKPVFAMSNKPHEGVTTPSAEDHKMLGVPSSAHHEANTDDGGTPLRTVNQWSHTSPTKRMDPAEIDHLSRSYYTELLNFFRTQSIRTSLLTPSRSSAREKLTRLNKQQFAELSTDVHDELRRRQDELQEMPFLQGRDDFHPKRNQARQKLATLPKTRFRDLASDVFFELERRYPELPQELRYESLEDLMGAREGHSRNSSLISKAPAGVNTGAMPGAVPGATNDVKPPYSLVSSTPGAGTRGMEQAPAPVPVPVRVSVPPPASSQSANMPPPPATSGPMPGPTSGSTFGAVSTAPVLGAGSAPSTAAPLSDRQQADPYGTRPLSSSRMSTNLAQQQLTDLMADAQQMSSAEMFAPAHSAAVEEQDPRSLQAAARTSSSDRDSMIPSASAAAAAAATLPAASGAAAPAIDPAEIRAYEEQVGLLQKQVQLLEEQEHVLRAQGTEHDRLVEQLRSQNNALETRLTSLEHELEAHETVARDLRSESDRRQVALDDKEAELLQHRADLDVLRSQYNELNLAHAARSADAESETHWKRQLEVMQRETLEQQQIVQDLRGEVATLLEELRRLSARNDAMTADKESDVAIIRDLHQQMSTYKRRYESAKGELRMVQSTAQLWAQPHVDEWRYVSPNGAVADTNLRSFQSAIDELLSSARSSAPSNVLIAMKTVVLSTTLVTDDVAKYEMQPNNEMASLSPQQREDVETLKVSISDALSNLMNACRNHASSQGLAPVSLIDAAATHVALAVVELIKLLKLRRVPRPDEDDLSFDSMADSGPALGGGSTTPNGLKPLHTRNAASPSHLLSRGTPSRGAGITSPTSLRSLSYSNSNLDARARALDVPTGTPNASHQQQQHGQTTSAPGAGATSSGAADVAASTPTPRPSAVPPRLPNREMSSEPSASTTPQESSRARLPSTETATRPQSPHVPRPPSATSTWRGSSTDQPMPNNGNLQQSTSPESVSTPASSRTPSQSHSHMQQQTRPASQLAVPMSQQREDEDAEDELENWGELRNYIEVQTEAIVHSIQSLLSALREGAQGVQLNENLTQITTIVSSIVAISRDHLPQATSRHGAIATEAERIFAELTDNCDRLSDMQSNTSFDRSAKSVMASASYGVAKGLKALNELLNAADEAPLAQA</sequence>
<feature type="compositionally biased region" description="Polar residues" evidence="3">
    <location>
        <begin position="1184"/>
        <end position="1195"/>
    </location>
</feature>
<dbReference type="Pfam" id="PF08518">
    <property type="entry name" value="GIT_SHD"/>
    <property type="match status" value="2"/>
</dbReference>
<feature type="compositionally biased region" description="Pro residues" evidence="3">
    <location>
        <begin position="540"/>
        <end position="554"/>
    </location>
</feature>
<feature type="compositionally biased region" description="Low complexity" evidence="3">
    <location>
        <begin position="1135"/>
        <end position="1165"/>
    </location>
</feature>
<dbReference type="InterPro" id="IPR056439">
    <property type="entry name" value="VBS_C3G9"/>
</dbReference>
<dbReference type="InParanoid" id="A8Q8D1"/>
<protein>
    <recommendedName>
        <fullName evidence="4">GIT Spa2 homology (SHD) domain-containing protein</fullName>
    </recommendedName>
</protein>
<evidence type="ECO:0000313" key="6">
    <source>
        <dbReference type="Proteomes" id="UP000008837"/>
    </source>
</evidence>
<feature type="region of interest" description="Disordered" evidence="3">
    <location>
        <begin position="646"/>
        <end position="676"/>
    </location>
</feature>
<dbReference type="EMBL" id="AAYY01000011">
    <property type="protein sequence ID" value="EDP42491.1"/>
    <property type="molecule type" value="Genomic_DNA"/>
</dbReference>
<dbReference type="InterPro" id="IPR022018">
    <property type="entry name" value="GIT1_C"/>
</dbReference>
<dbReference type="GO" id="GO:0005826">
    <property type="term" value="C:actomyosin contractile ring"/>
    <property type="evidence" value="ECO:0007669"/>
    <property type="project" value="TreeGrafter"/>
</dbReference>
<feature type="compositionally biased region" description="Pro residues" evidence="3">
    <location>
        <begin position="1167"/>
        <end position="1177"/>
    </location>
</feature>
<dbReference type="STRING" id="425265.A8Q8D1"/>
<feature type="domain" description="GIT Spa2 homology (SHD)" evidence="4">
    <location>
        <begin position="389"/>
        <end position="419"/>
    </location>
</feature>
<evidence type="ECO:0000313" key="5">
    <source>
        <dbReference type="EMBL" id="EDP42491.1"/>
    </source>
</evidence>
<keyword evidence="1" id="KW-0677">Repeat</keyword>
<keyword evidence="2" id="KW-0175">Coiled coil</keyword>
<evidence type="ECO:0000256" key="2">
    <source>
        <dbReference type="SAM" id="Coils"/>
    </source>
</evidence>
<feature type="compositionally biased region" description="Pro residues" evidence="3">
    <location>
        <begin position="561"/>
        <end position="573"/>
    </location>
</feature>
<dbReference type="InterPro" id="IPR013724">
    <property type="entry name" value="GIT_SHD"/>
</dbReference>
<reference evidence="5 6" key="1">
    <citation type="journal article" date="2007" name="Proc. Natl. Acad. Sci. U.S.A.">
        <title>Dandruff-associated Malassezia genomes reveal convergent and divergent virulence traits shared with plant and human fungal pathogens.</title>
        <authorList>
            <person name="Xu J."/>
            <person name="Saunders C.W."/>
            <person name="Hu P."/>
            <person name="Grant R.A."/>
            <person name="Boekhout T."/>
            <person name="Kuramae E.E."/>
            <person name="Kronstad J.W."/>
            <person name="Deangelis Y.M."/>
            <person name="Reeder N.L."/>
            <person name="Johnstone K.R."/>
            <person name="Leland M."/>
            <person name="Fieno A.M."/>
            <person name="Begley W.M."/>
            <person name="Sun Y."/>
            <person name="Lacey M.P."/>
            <person name="Chaudhary T."/>
            <person name="Keough T."/>
            <person name="Chu L."/>
            <person name="Sears R."/>
            <person name="Yuan B."/>
            <person name="Dawson T.L.Jr."/>
        </authorList>
    </citation>
    <scope>NUCLEOTIDE SEQUENCE [LARGE SCALE GENOMIC DNA]</scope>
    <source>
        <strain evidence="6">ATCC MYA-4612 / CBS 7966</strain>
    </source>
</reference>
<dbReference type="InterPro" id="IPR039892">
    <property type="entry name" value="Spa2/Sph1"/>
</dbReference>
<dbReference type="OrthoDB" id="5588096at2759"/>
<feature type="region of interest" description="Disordered" evidence="3">
    <location>
        <begin position="232"/>
        <end position="252"/>
    </location>
</feature>
<keyword evidence="6" id="KW-1185">Reference proteome</keyword>
<feature type="compositionally biased region" description="Low complexity" evidence="3">
    <location>
        <begin position="1104"/>
        <end position="1113"/>
    </location>
</feature>
<dbReference type="VEuPathDB" id="FungiDB:MGL_3249"/>
<feature type="coiled-coil region" evidence="2">
    <location>
        <begin position="841"/>
        <end position="896"/>
    </location>
</feature>
<dbReference type="GeneID" id="5854011"/>
<evidence type="ECO:0000256" key="3">
    <source>
        <dbReference type="SAM" id="MobiDB-lite"/>
    </source>
</evidence>
<feature type="domain" description="GIT Spa2 homology (SHD)" evidence="4">
    <location>
        <begin position="438"/>
        <end position="468"/>
    </location>
</feature>
<evidence type="ECO:0000256" key="1">
    <source>
        <dbReference type="ARBA" id="ARBA00022737"/>
    </source>
</evidence>
<feature type="coiled-coil region" evidence="2">
    <location>
        <begin position="705"/>
        <end position="802"/>
    </location>
</feature>
<proteinExistence type="predicted"/>
<organism evidence="5 6">
    <name type="scientific">Malassezia globosa (strain ATCC MYA-4612 / CBS 7966)</name>
    <name type="common">Dandruff-associated fungus</name>
    <dbReference type="NCBI Taxonomy" id="425265"/>
    <lineage>
        <taxon>Eukaryota</taxon>
        <taxon>Fungi</taxon>
        <taxon>Dikarya</taxon>
        <taxon>Basidiomycota</taxon>
        <taxon>Ustilaginomycotina</taxon>
        <taxon>Malasseziomycetes</taxon>
        <taxon>Malasseziales</taxon>
        <taxon>Malasseziaceae</taxon>
        <taxon>Malassezia</taxon>
    </lineage>
</organism>
<dbReference type="Proteomes" id="UP000008837">
    <property type="component" value="Unassembled WGS sequence"/>
</dbReference>
<dbReference type="RefSeq" id="XP_001729705.1">
    <property type="nucleotide sequence ID" value="XM_001729653.1"/>
</dbReference>
<dbReference type="Pfam" id="PF23742">
    <property type="entry name" value="VBS_C3G9"/>
    <property type="match status" value="1"/>
</dbReference>
<dbReference type="Pfam" id="PF12205">
    <property type="entry name" value="GIT1_C"/>
    <property type="match status" value="1"/>
</dbReference>
<evidence type="ECO:0000259" key="4">
    <source>
        <dbReference type="SMART" id="SM00555"/>
    </source>
</evidence>
<dbReference type="GO" id="GO:1902716">
    <property type="term" value="C:cell cortex of growing cell tip"/>
    <property type="evidence" value="ECO:0007669"/>
    <property type="project" value="TreeGrafter"/>
</dbReference>
<feature type="region of interest" description="Disordered" evidence="3">
    <location>
        <begin position="1"/>
        <end position="70"/>
    </location>
</feature>
<dbReference type="KEGG" id="mgl:MGL_3249"/>
<dbReference type="PANTHER" id="PTHR21601:SF0">
    <property type="entry name" value="PROTEIN SPA2-RELATED"/>
    <property type="match status" value="1"/>
</dbReference>
<gene>
    <name evidence="5" type="ORF">MGL_3249</name>
</gene>
<dbReference type="SMART" id="SM00555">
    <property type="entry name" value="GIT"/>
    <property type="match status" value="2"/>
</dbReference>
<feature type="region of interest" description="Disordered" evidence="3">
    <location>
        <begin position="1127"/>
        <end position="1290"/>
    </location>
</feature>
<accession>A8Q8D1</accession>
<feature type="compositionally biased region" description="Polar residues" evidence="3">
    <location>
        <begin position="1219"/>
        <end position="1271"/>
    </location>
</feature>
<name>A8Q8D1_MALGO</name>